<dbReference type="PANTHER" id="PTHR22893:SF91">
    <property type="entry name" value="NADPH DEHYDROGENASE 2-RELATED"/>
    <property type="match status" value="1"/>
</dbReference>
<dbReference type="FunFam" id="3.20.20.70:FF:000059">
    <property type="entry name" value="N-ethylmaleimide reductase, FMN-linked"/>
    <property type="match status" value="1"/>
</dbReference>
<dbReference type="GO" id="GO:0010181">
    <property type="term" value="F:FMN binding"/>
    <property type="evidence" value="ECO:0007669"/>
    <property type="project" value="InterPro"/>
</dbReference>
<dbReference type="GO" id="GO:0016628">
    <property type="term" value="F:oxidoreductase activity, acting on the CH-CH group of donors, NAD or NADP as acceptor"/>
    <property type="evidence" value="ECO:0007669"/>
    <property type="project" value="UniProtKB-ARBA"/>
</dbReference>
<dbReference type="InterPro" id="IPR013785">
    <property type="entry name" value="Aldolase_TIM"/>
</dbReference>
<dbReference type="PANTHER" id="PTHR22893">
    <property type="entry name" value="NADH OXIDOREDUCTASE-RELATED"/>
    <property type="match status" value="1"/>
</dbReference>
<dbReference type="Pfam" id="PF00724">
    <property type="entry name" value="Oxidored_FMN"/>
    <property type="match status" value="1"/>
</dbReference>
<dbReference type="STRING" id="4846.A0A367KRY1"/>
<sequence length="364" mass="40813">MTSKVLFCPTQIGRYPLEHGVVMAPLTRMRANADAVPTDLFTKYYQQRTSKGGLIISEATFIDRLAGGYKNVPGIYNQKQIQSWRKVTQAVHQKGGVIFMQLWHVGRVGSETLNPDGEKAVSASAIPARGLNYILGRDHEIPRPLTVPEIQAWVGKYRQAALNAIEAGFDGVEIHSSHGYLLDQFINSNTNQRKDEYGGSIPNRCRFSLEVIDAVSKAIGADRTAIRLSPGSDFQDMMDDTPVETWGYLVSQLEQKYPDLAYLHLVQARASVMHDDFDPSDSLEPFRKIWKGPFIASGGYSNALEAAVDYAEKNKTLISFGRAFVANPDLYNRLVNDWPLNAYDRPTFFVNDPKGYADYPFYEQ</sequence>
<protein>
    <recommendedName>
        <fullName evidence="4">NADH:flavin oxidoreductase/NADH oxidase N-terminal domain-containing protein</fullName>
    </recommendedName>
</protein>
<keyword evidence="6" id="KW-1185">Reference proteome</keyword>
<evidence type="ECO:0000256" key="3">
    <source>
        <dbReference type="ARBA" id="ARBA00023002"/>
    </source>
</evidence>
<evidence type="ECO:0000256" key="1">
    <source>
        <dbReference type="ARBA" id="ARBA00001917"/>
    </source>
</evidence>
<dbReference type="CDD" id="cd02933">
    <property type="entry name" value="OYE_like_FMN"/>
    <property type="match status" value="1"/>
</dbReference>
<evidence type="ECO:0000313" key="5">
    <source>
        <dbReference type="EMBL" id="RCI04936.1"/>
    </source>
</evidence>
<organism evidence="5 6">
    <name type="scientific">Rhizopus stolonifer</name>
    <name type="common">Rhizopus nigricans</name>
    <dbReference type="NCBI Taxonomy" id="4846"/>
    <lineage>
        <taxon>Eukaryota</taxon>
        <taxon>Fungi</taxon>
        <taxon>Fungi incertae sedis</taxon>
        <taxon>Mucoromycota</taxon>
        <taxon>Mucoromycotina</taxon>
        <taxon>Mucoromycetes</taxon>
        <taxon>Mucorales</taxon>
        <taxon>Mucorineae</taxon>
        <taxon>Rhizopodaceae</taxon>
        <taxon>Rhizopus</taxon>
    </lineage>
</organism>
<feature type="domain" description="NADH:flavin oxidoreductase/NADH oxidase N-terminal" evidence="4">
    <location>
        <begin position="6"/>
        <end position="339"/>
    </location>
</feature>
<dbReference type="EMBL" id="PJQM01000533">
    <property type="protein sequence ID" value="RCI04936.1"/>
    <property type="molecule type" value="Genomic_DNA"/>
</dbReference>
<comment type="similarity">
    <text evidence="2">Belongs to the NADH:flavin oxidoreductase/NADH oxidase family.</text>
</comment>
<dbReference type="OrthoDB" id="276546at2759"/>
<keyword evidence="3" id="KW-0560">Oxidoreductase</keyword>
<name>A0A367KRY1_RHIST</name>
<dbReference type="Gene3D" id="3.20.20.70">
    <property type="entry name" value="Aldolase class I"/>
    <property type="match status" value="1"/>
</dbReference>
<gene>
    <name evidence="5" type="ORF">CU098_012824</name>
</gene>
<proteinExistence type="inferred from homology"/>
<comment type="caution">
    <text evidence="5">The sequence shown here is derived from an EMBL/GenBank/DDBJ whole genome shotgun (WGS) entry which is preliminary data.</text>
</comment>
<dbReference type="InterPro" id="IPR045247">
    <property type="entry name" value="Oye-like"/>
</dbReference>
<evidence type="ECO:0000256" key="2">
    <source>
        <dbReference type="ARBA" id="ARBA00005979"/>
    </source>
</evidence>
<dbReference type="AlphaFoldDB" id="A0A367KRY1"/>
<reference evidence="5 6" key="1">
    <citation type="journal article" date="2018" name="G3 (Bethesda)">
        <title>Phylogenetic and Phylogenomic Definition of Rhizopus Species.</title>
        <authorList>
            <person name="Gryganskyi A.P."/>
            <person name="Golan J."/>
            <person name="Dolatabadi S."/>
            <person name="Mondo S."/>
            <person name="Robb S."/>
            <person name="Idnurm A."/>
            <person name="Muszewska A."/>
            <person name="Steczkiewicz K."/>
            <person name="Masonjones S."/>
            <person name="Liao H.L."/>
            <person name="Gajdeczka M.T."/>
            <person name="Anike F."/>
            <person name="Vuek A."/>
            <person name="Anishchenko I.M."/>
            <person name="Voigt K."/>
            <person name="de Hoog G.S."/>
            <person name="Smith M.E."/>
            <person name="Heitman J."/>
            <person name="Vilgalys R."/>
            <person name="Stajich J.E."/>
        </authorList>
    </citation>
    <scope>NUCLEOTIDE SEQUENCE [LARGE SCALE GENOMIC DNA]</scope>
    <source>
        <strain evidence="5 6">LSU 92-RS-03</strain>
    </source>
</reference>
<dbReference type="GO" id="GO:0005829">
    <property type="term" value="C:cytosol"/>
    <property type="evidence" value="ECO:0007669"/>
    <property type="project" value="UniProtKB-ARBA"/>
</dbReference>
<evidence type="ECO:0000259" key="4">
    <source>
        <dbReference type="Pfam" id="PF00724"/>
    </source>
</evidence>
<evidence type="ECO:0000313" key="6">
    <source>
        <dbReference type="Proteomes" id="UP000253551"/>
    </source>
</evidence>
<dbReference type="InterPro" id="IPR001155">
    <property type="entry name" value="OxRdtase_FMN_N"/>
</dbReference>
<accession>A0A367KRY1</accession>
<dbReference type="SUPFAM" id="SSF51395">
    <property type="entry name" value="FMN-linked oxidoreductases"/>
    <property type="match status" value="1"/>
</dbReference>
<comment type="cofactor">
    <cofactor evidence="1">
        <name>FMN</name>
        <dbReference type="ChEBI" id="CHEBI:58210"/>
    </cofactor>
</comment>
<dbReference type="Proteomes" id="UP000253551">
    <property type="component" value="Unassembled WGS sequence"/>
</dbReference>